<dbReference type="EMBL" id="JBGFUD010013955">
    <property type="protein sequence ID" value="MFH4983824.1"/>
    <property type="molecule type" value="Genomic_DNA"/>
</dbReference>
<proteinExistence type="predicted"/>
<reference evidence="2 3" key="1">
    <citation type="submission" date="2024-08" db="EMBL/GenBank/DDBJ databases">
        <title>Gnathostoma spinigerum genome.</title>
        <authorList>
            <person name="Gonzalez-Bertolin B."/>
            <person name="Monzon S."/>
            <person name="Zaballos A."/>
            <person name="Jimenez P."/>
            <person name="Dekumyoy P."/>
            <person name="Varona S."/>
            <person name="Cuesta I."/>
            <person name="Sumanam S."/>
            <person name="Adisakwattana P."/>
            <person name="Gasser R.B."/>
            <person name="Hernandez-Gonzalez A."/>
            <person name="Young N.D."/>
            <person name="Perteguer M.J."/>
        </authorList>
    </citation>
    <scope>NUCLEOTIDE SEQUENCE [LARGE SCALE GENOMIC DNA]</scope>
    <source>
        <strain evidence="2">AL3</strain>
        <tissue evidence="2">Liver</tissue>
    </source>
</reference>
<evidence type="ECO:0000313" key="3">
    <source>
        <dbReference type="Proteomes" id="UP001608902"/>
    </source>
</evidence>
<accession>A0ABD6F1R3</accession>
<evidence type="ECO:0000313" key="2">
    <source>
        <dbReference type="EMBL" id="MFH4983824.1"/>
    </source>
</evidence>
<organism evidence="2 3">
    <name type="scientific">Gnathostoma spinigerum</name>
    <dbReference type="NCBI Taxonomy" id="75299"/>
    <lineage>
        <taxon>Eukaryota</taxon>
        <taxon>Metazoa</taxon>
        <taxon>Ecdysozoa</taxon>
        <taxon>Nematoda</taxon>
        <taxon>Chromadorea</taxon>
        <taxon>Rhabditida</taxon>
        <taxon>Spirurina</taxon>
        <taxon>Gnathostomatomorpha</taxon>
        <taxon>Gnathostomatoidea</taxon>
        <taxon>Gnathostomatidae</taxon>
        <taxon>Gnathostoma</taxon>
    </lineage>
</organism>
<keyword evidence="3" id="KW-1185">Reference proteome</keyword>
<feature type="signal peptide" evidence="1">
    <location>
        <begin position="1"/>
        <end position="20"/>
    </location>
</feature>
<name>A0ABD6F1R3_9BILA</name>
<feature type="chain" id="PRO_5044850323" evidence="1">
    <location>
        <begin position="21"/>
        <end position="77"/>
    </location>
</feature>
<gene>
    <name evidence="2" type="ORF">AB6A40_010533</name>
</gene>
<comment type="caution">
    <text evidence="2">The sequence shown here is derived from an EMBL/GenBank/DDBJ whole genome shotgun (WGS) entry which is preliminary data.</text>
</comment>
<dbReference type="AlphaFoldDB" id="A0ABD6F1R3"/>
<dbReference type="Proteomes" id="UP001608902">
    <property type="component" value="Unassembled WGS sequence"/>
</dbReference>
<protein>
    <submittedName>
        <fullName evidence="2">Uncharacterized protein</fullName>
    </submittedName>
</protein>
<keyword evidence="1" id="KW-0732">Signal</keyword>
<evidence type="ECO:0000256" key="1">
    <source>
        <dbReference type="SAM" id="SignalP"/>
    </source>
</evidence>
<sequence>MGAIAVFTVLTLTSIWFSSADDTVKVTDKVFFDIEIGGVKMPHWSWKYLGGPNVEATQETVGLLSSLLTGCLVLERI</sequence>